<feature type="coiled-coil region" evidence="1">
    <location>
        <begin position="148"/>
        <end position="189"/>
    </location>
</feature>
<accession>A0A7W5V595</accession>
<evidence type="ECO:0000313" key="3">
    <source>
        <dbReference type="EMBL" id="MBB3725115.1"/>
    </source>
</evidence>
<gene>
    <name evidence="3" type="ORF">FHR33_000975</name>
</gene>
<evidence type="ECO:0000313" key="4">
    <source>
        <dbReference type="Proteomes" id="UP000579945"/>
    </source>
</evidence>
<proteinExistence type="predicted"/>
<protein>
    <submittedName>
        <fullName evidence="3">Chaperonin cofactor prefoldin</fullName>
    </submittedName>
</protein>
<dbReference type="Pfam" id="PF26571">
    <property type="entry name" value="VldE"/>
    <property type="match status" value="1"/>
</dbReference>
<name>A0A7W5V595_9ACTN</name>
<dbReference type="AlphaFoldDB" id="A0A7W5V595"/>
<feature type="coiled-coil region" evidence="1">
    <location>
        <begin position="43"/>
        <end position="91"/>
    </location>
</feature>
<organism evidence="3 4">
    <name type="scientific">Nonomuraea dietziae</name>
    <dbReference type="NCBI Taxonomy" id="65515"/>
    <lineage>
        <taxon>Bacteria</taxon>
        <taxon>Bacillati</taxon>
        <taxon>Actinomycetota</taxon>
        <taxon>Actinomycetes</taxon>
        <taxon>Streptosporangiales</taxon>
        <taxon>Streptosporangiaceae</taxon>
        <taxon>Nonomuraea</taxon>
    </lineage>
</organism>
<feature type="domain" description="ARB-07466-like C-terminal" evidence="2">
    <location>
        <begin position="215"/>
        <end position="322"/>
    </location>
</feature>
<dbReference type="RefSeq" id="WP_183644030.1">
    <property type="nucleotide sequence ID" value="NZ_JACIBV010000001.1"/>
</dbReference>
<dbReference type="Proteomes" id="UP000579945">
    <property type="component" value="Unassembled WGS sequence"/>
</dbReference>
<dbReference type="GeneID" id="95387568"/>
<keyword evidence="1" id="KW-0175">Coiled coil</keyword>
<keyword evidence="4" id="KW-1185">Reference proteome</keyword>
<comment type="caution">
    <text evidence="3">The sequence shown here is derived from an EMBL/GenBank/DDBJ whole genome shotgun (WGS) entry which is preliminary data.</text>
</comment>
<dbReference type="EMBL" id="JACIBV010000001">
    <property type="protein sequence ID" value="MBB3725115.1"/>
    <property type="molecule type" value="Genomic_DNA"/>
</dbReference>
<dbReference type="InterPro" id="IPR058593">
    <property type="entry name" value="ARB_07466-like_C"/>
</dbReference>
<sequence>MAVAAPGDRRRAPLRVLLAVGLAVSLPMTVPASGGHADPKPTAKQLRKELSALQKNSDKLIAEYYSSRHELQKVEKAEKAARERLRVAQADYDRESAQLRLMATEQYISGGTGAIGVMFGEVDLHGLALAEAMAAEQGARLQGFTDVRDRHRRARTEAKDRADELSDRIKELEKQKKAAEKVIDKIKDRIDRLYPTPGVRRPDGSWVPQLPSGPDNITPRMRLVRNLIAERFGVPYGIGCYRSIQDGGEHPLGRACDFMLSRGGAMPSAAEVRRGNEISAWAIKNAQRLGIMYIIYRQRIWHARTGAWKVMSNRGGTTANHYDHPHISVY</sequence>
<evidence type="ECO:0000259" key="2">
    <source>
        <dbReference type="Pfam" id="PF26571"/>
    </source>
</evidence>
<reference evidence="3 4" key="1">
    <citation type="submission" date="2020-08" db="EMBL/GenBank/DDBJ databases">
        <title>Sequencing the genomes of 1000 actinobacteria strains.</title>
        <authorList>
            <person name="Klenk H.-P."/>
        </authorList>
    </citation>
    <scope>NUCLEOTIDE SEQUENCE [LARGE SCALE GENOMIC DNA]</scope>
    <source>
        <strain evidence="3 4">DSM 44320</strain>
    </source>
</reference>
<evidence type="ECO:0000256" key="1">
    <source>
        <dbReference type="SAM" id="Coils"/>
    </source>
</evidence>